<reference evidence="3 4" key="1">
    <citation type="submission" date="2019-06" db="EMBL/GenBank/DDBJ databases">
        <title>Sequencing the genomes of 1000 actinobacteria strains.</title>
        <authorList>
            <person name="Klenk H.-P."/>
        </authorList>
    </citation>
    <scope>NUCLEOTIDE SEQUENCE [LARGE SCALE GENOMIC DNA]</scope>
    <source>
        <strain evidence="3 4">DSM 102200</strain>
    </source>
</reference>
<evidence type="ECO:0000313" key="3">
    <source>
        <dbReference type="EMBL" id="TQL94863.1"/>
    </source>
</evidence>
<sequence length="219" mass="22931">MTVPLRRSPQVSRLISALPPVCAVALSIAAAAAPAAQARTVPPSPMLANGGFEAPAIPVNSFIRYGTGSTIGPWRVSQGNVDLTGANFWQAADGRQSLDLEGSDSGTVEQQIPTRIGGCYTVTFALAGNPDGGPTVKRGFTRVVQHTLGHPTVQKNFIFNTAGKSRGNMGYVAQRYRFRAFAPSATLTFASTTGGGYGPVVDAVNVSQSNPIECRLVRP</sequence>
<feature type="signal peptide" evidence="1">
    <location>
        <begin position="1"/>
        <end position="38"/>
    </location>
</feature>
<keyword evidence="4" id="KW-1185">Reference proteome</keyword>
<feature type="domain" description="DUF642" evidence="2">
    <location>
        <begin position="46"/>
        <end position="206"/>
    </location>
</feature>
<dbReference type="NCBIfam" id="TIGR04362">
    <property type="entry name" value="choice_anch_C"/>
    <property type="match status" value="1"/>
</dbReference>
<keyword evidence="1" id="KW-0732">Signal</keyword>
<gene>
    <name evidence="3" type="ORF">FB559_0346</name>
</gene>
<dbReference type="Pfam" id="PF04862">
    <property type="entry name" value="DUF642"/>
    <property type="match status" value="1"/>
</dbReference>
<dbReference type="Gene3D" id="2.60.120.260">
    <property type="entry name" value="Galactose-binding domain-like"/>
    <property type="match status" value="1"/>
</dbReference>
<dbReference type="InterPro" id="IPR006946">
    <property type="entry name" value="DGR2-like_dom"/>
</dbReference>
<dbReference type="RefSeq" id="WP_185792001.1">
    <property type="nucleotide sequence ID" value="NZ_VFOZ01000001.1"/>
</dbReference>
<organism evidence="3 4">
    <name type="scientific">Actinoallomurus bryophytorum</name>
    <dbReference type="NCBI Taxonomy" id="1490222"/>
    <lineage>
        <taxon>Bacteria</taxon>
        <taxon>Bacillati</taxon>
        <taxon>Actinomycetota</taxon>
        <taxon>Actinomycetes</taxon>
        <taxon>Streptosporangiales</taxon>
        <taxon>Thermomonosporaceae</taxon>
        <taxon>Actinoallomurus</taxon>
    </lineage>
</organism>
<dbReference type="Proteomes" id="UP000316096">
    <property type="component" value="Unassembled WGS sequence"/>
</dbReference>
<accession>A0A543CCP3</accession>
<evidence type="ECO:0000313" key="4">
    <source>
        <dbReference type="Proteomes" id="UP000316096"/>
    </source>
</evidence>
<evidence type="ECO:0000259" key="2">
    <source>
        <dbReference type="Pfam" id="PF04862"/>
    </source>
</evidence>
<protein>
    <submittedName>
        <fullName evidence="3">Choice-of-anchor C domain-containing protein</fullName>
    </submittedName>
</protein>
<dbReference type="EMBL" id="VFOZ01000001">
    <property type="protein sequence ID" value="TQL94863.1"/>
    <property type="molecule type" value="Genomic_DNA"/>
</dbReference>
<proteinExistence type="predicted"/>
<feature type="chain" id="PRO_5022192477" evidence="1">
    <location>
        <begin position="39"/>
        <end position="219"/>
    </location>
</feature>
<dbReference type="InterPro" id="IPR027576">
    <property type="entry name" value="Choice_anch_C_dom"/>
</dbReference>
<evidence type="ECO:0000256" key="1">
    <source>
        <dbReference type="SAM" id="SignalP"/>
    </source>
</evidence>
<comment type="caution">
    <text evidence="3">The sequence shown here is derived from an EMBL/GenBank/DDBJ whole genome shotgun (WGS) entry which is preliminary data.</text>
</comment>
<dbReference type="AlphaFoldDB" id="A0A543CCP3"/>
<name>A0A543CCP3_9ACTN</name>